<proteinExistence type="predicted"/>
<organism evidence="3 5">
    <name type="scientific">Colwellia hornerae</name>
    <dbReference type="NCBI Taxonomy" id="89402"/>
    <lineage>
        <taxon>Bacteria</taxon>
        <taxon>Pseudomonadati</taxon>
        <taxon>Pseudomonadota</taxon>
        <taxon>Gammaproteobacteria</taxon>
        <taxon>Alteromonadales</taxon>
        <taxon>Colwelliaceae</taxon>
        <taxon>Colwellia</taxon>
    </lineage>
</organism>
<dbReference type="InterPro" id="IPR036477">
    <property type="entry name" value="Formyl_transf_N_sf"/>
</dbReference>
<dbReference type="EMBL" id="VOLQ01000007">
    <property type="protein sequence ID" value="TWX69429.1"/>
    <property type="molecule type" value="Genomic_DNA"/>
</dbReference>
<comment type="caution">
    <text evidence="3">The sequence shown here is derived from an EMBL/GenBank/DDBJ whole genome shotgun (WGS) entry which is preliminary data.</text>
</comment>
<evidence type="ECO:0000259" key="1">
    <source>
        <dbReference type="Pfam" id="PF00551"/>
    </source>
</evidence>
<dbReference type="GO" id="GO:0005829">
    <property type="term" value="C:cytosol"/>
    <property type="evidence" value="ECO:0007669"/>
    <property type="project" value="TreeGrafter"/>
</dbReference>
<dbReference type="Proteomes" id="UP000321525">
    <property type="component" value="Unassembled WGS sequence"/>
</dbReference>
<gene>
    <name evidence="2" type="ORF">ESZ26_09295</name>
    <name evidence="3" type="ORF">ESZ27_05295</name>
</gene>
<name>A0A5C6QKJ8_9GAMM</name>
<dbReference type="GO" id="GO:0004479">
    <property type="term" value="F:methionyl-tRNA formyltransferase activity"/>
    <property type="evidence" value="ECO:0007669"/>
    <property type="project" value="TreeGrafter"/>
</dbReference>
<dbReference type="Gene3D" id="3.40.50.12230">
    <property type="match status" value="1"/>
</dbReference>
<evidence type="ECO:0000313" key="3">
    <source>
        <dbReference type="EMBL" id="TWX69429.1"/>
    </source>
</evidence>
<keyword evidence="3" id="KW-0808">Transferase</keyword>
<dbReference type="Pfam" id="PF00551">
    <property type="entry name" value="Formyl_trans_N"/>
    <property type="match status" value="1"/>
</dbReference>
<evidence type="ECO:0000313" key="4">
    <source>
        <dbReference type="Proteomes" id="UP000321525"/>
    </source>
</evidence>
<protein>
    <submittedName>
        <fullName evidence="3">Formyl transferase</fullName>
    </submittedName>
</protein>
<reference evidence="3 5" key="1">
    <citation type="submission" date="2019-07" db="EMBL/GenBank/DDBJ databases">
        <title>Genomes of sea-ice associated Colwellia species.</title>
        <authorList>
            <person name="Bowman J.P."/>
        </authorList>
    </citation>
    <scope>NUCLEOTIDE SEQUENCE [LARGE SCALE GENOMIC DNA]</scope>
    <source>
        <strain evidence="2 4">ACAM 607</strain>
        <strain evidence="3 5">IC036</strain>
    </source>
</reference>
<sequence>MKILFLANKDLASNFALNKLLPKVCKNHEVHLWLSAKVGKISVLPTPLKTLKFFEQDLFNQLLSPLIPRNKSNNNTYRNFDGFSVFLKSAILDVNQINSPEMINDLKALAPELIVSIRFGGILKEAVINIPTKGIINLHSGILPKYKGVMATFWAMKNNDDKIGTTLHTIDDGSIDTGQIIKTSTVLVNREKSYLWHVLELYKQGAIDILAAIETLENDELLCSQPQEKSDSYFTFPSENECLDFERSGFKITDEQEYIEFIQQHYL</sequence>
<accession>A0A5C6QKJ8</accession>
<dbReference type="EMBL" id="VOLR01000011">
    <property type="protein sequence ID" value="TWX59701.1"/>
    <property type="molecule type" value="Genomic_DNA"/>
</dbReference>
<evidence type="ECO:0000313" key="2">
    <source>
        <dbReference type="EMBL" id="TWX59701.1"/>
    </source>
</evidence>
<dbReference type="CDD" id="cd08653">
    <property type="entry name" value="FMT_core_like_3"/>
    <property type="match status" value="1"/>
</dbReference>
<dbReference type="PANTHER" id="PTHR11138">
    <property type="entry name" value="METHIONYL-TRNA FORMYLTRANSFERASE"/>
    <property type="match status" value="1"/>
</dbReference>
<feature type="domain" description="Formyl transferase N-terminal" evidence="1">
    <location>
        <begin position="86"/>
        <end position="192"/>
    </location>
</feature>
<evidence type="ECO:0000313" key="5">
    <source>
        <dbReference type="Proteomes" id="UP000321917"/>
    </source>
</evidence>
<dbReference type="OrthoDB" id="467573at2"/>
<dbReference type="SUPFAM" id="SSF53328">
    <property type="entry name" value="Formyltransferase"/>
    <property type="match status" value="1"/>
</dbReference>
<keyword evidence="4" id="KW-1185">Reference proteome</keyword>
<dbReference type="AlphaFoldDB" id="A0A5C6QKJ8"/>
<dbReference type="InterPro" id="IPR002376">
    <property type="entry name" value="Formyl_transf_N"/>
</dbReference>
<dbReference type="PANTHER" id="PTHR11138:SF5">
    <property type="entry name" value="METHIONYL-TRNA FORMYLTRANSFERASE, MITOCHONDRIAL"/>
    <property type="match status" value="1"/>
</dbReference>
<dbReference type="Proteomes" id="UP000321917">
    <property type="component" value="Unassembled WGS sequence"/>
</dbReference>